<dbReference type="Proteomes" id="UP000015106">
    <property type="component" value="Chromosome 5"/>
</dbReference>
<reference evidence="2" key="3">
    <citation type="submission" date="2022-06" db="UniProtKB">
        <authorList>
            <consortium name="EnsemblPlants"/>
        </authorList>
    </citation>
    <scope>IDENTIFICATION</scope>
</reference>
<protein>
    <submittedName>
        <fullName evidence="2">Uncharacterized protein</fullName>
    </submittedName>
</protein>
<dbReference type="AlphaFoldDB" id="A0A8R7UB01"/>
<reference evidence="3" key="1">
    <citation type="journal article" date="2013" name="Nature">
        <title>Draft genome of the wheat A-genome progenitor Triticum urartu.</title>
        <authorList>
            <person name="Ling H.Q."/>
            <person name="Zhao S."/>
            <person name="Liu D."/>
            <person name="Wang J."/>
            <person name="Sun H."/>
            <person name="Zhang C."/>
            <person name="Fan H."/>
            <person name="Li D."/>
            <person name="Dong L."/>
            <person name="Tao Y."/>
            <person name="Gao C."/>
            <person name="Wu H."/>
            <person name="Li Y."/>
            <person name="Cui Y."/>
            <person name="Guo X."/>
            <person name="Zheng S."/>
            <person name="Wang B."/>
            <person name="Yu K."/>
            <person name="Liang Q."/>
            <person name="Yang W."/>
            <person name="Lou X."/>
            <person name="Chen J."/>
            <person name="Feng M."/>
            <person name="Jian J."/>
            <person name="Zhang X."/>
            <person name="Luo G."/>
            <person name="Jiang Y."/>
            <person name="Liu J."/>
            <person name="Wang Z."/>
            <person name="Sha Y."/>
            <person name="Zhang B."/>
            <person name="Wu H."/>
            <person name="Tang D."/>
            <person name="Shen Q."/>
            <person name="Xue P."/>
            <person name="Zou S."/>
            <person name="Wang X."/>
            <person name="Liu X."/>
            <person name="Wang F."/>
            <person name="Yang Y."/>
            <person name="An X."/>
            <person name="Dong Z."/>
            <person name="Zhang K."/>
            <person name="Zhang X."/>
            <person name="Luo M.C."/>
            <person name="Dvorak J."/>
            <person name="Tong Y."/>
            <person name="Wang J."/>
            <person name="Yang H."/>
            <person name="Li Z."/>
            <person name="Wang D."/>
            <person name="Zhang A."/>
            <person name="Wang J."/>
        </authorList>
    </citation>
    <scope>NUCLEOTIDE SEQUENCE</scope>
    <source>
        <strain evidence="3">cv. G1812</strain>
    </source>
</reference>
<evidence type="ECO:0000313" key="3">
    <source>
        <dbReference type="Proteomes" id="UP000015106"/>
    </source>
</evidence>
<accession>A0A8R7UB01</accession>
<dbReference type="Gramene" id="TuG1812G0500000114.01.T02">
    <property type="protein sequence ID" value="TuG1812G0500000114.01.T02"/>
    <property type="gene ID" value="TuG1812G0500000114.01"/>
</dbReference>
<dbReference type="Gramene" id="TuG1812G0500000114.01.T01">
    <property type="protein sequence ID" value="TuG1812G0500000114.01.T01"/>
    <property type="gene ID" value="TuG1812G0500000114.01"/>
</dbReference>
<organism evidence="2 3">
    <name type="scientific">Triticum urartu</name>
    <name type="common">Red wild einkorn</name>
    <name type="synonym">Crithodium urartu</name>
    <dbReference type="NCBI Taxonomy" id="4572"/>
    <lineage>
        <taxon>Eukaryota</taxon>
        <taxon>Viridiplantae</taxon>
        <taxon>Streptophyta</taxon>
        <taxon>Embryophyta</taxon>
        <taxon>Tracheophyta</taxon>
        <taxon>Spermatophyta</taxon>
        <taxon>Magnoliopsida</taxon>
        <taxon>Liliopsida</taxon>
        <taxon>Poales</taxon>
        <taxon>Poaceae</taxon>
        <taxon>BOP clade</taxon>
        <taxon>Pooideae</taxon>
        <taxon>Triticodae</taxon>
        <taxon>Triticeae</taxon>
        <taxon>Triticinae</taxon>
        <taxon>Triticum</taxon>
    </lineage>
</organism>
<proteinExistence type="predicted"/>
<evidence type="ECO:0000313" key="2">
    <source>
        <dbReference type="EnsemblPlants" id="TuG1812G0500000114.01.T02"/>
    </source>
</evidence>
<keyword evidence="3" id="KW-1185">Reference proteome</keyword>
<dbReference type="EnsemblPlants" id="TuG1812G0500000114.01.T02">
    <property type="protein sequence ID" value="TuG1812G0500000114.01.T02"/>
    <property type="gene ID" value="TuG1812G0500000114.01"/>
</dbReference>
<name>A0A8R7UB01_TRIUA</name>
<evidence type="ECO:0000256" key="1">
    <source>
        <dbReference type="SAM" id="MobiDB-lite"/>
    </source>
</evidence>
<feature type="region of interest" description="Disordered" evidence="1">
    <location>
        <begin position="53"/>
        <end position="95"/>
    </location>
</feature>
<reference evidence="2" key="2">
    <citation type="submission" date="2018-03" db="EMBL/GenBank/DDBJ databases">
        <title>The Triticum urartu genome reveals the dynamic nature of wheat genome evolution.</title>
        <authorList>
            <person name="Ling H."/>
            <person name="Ma B."/>
            <person name="Shi X."/>
            <person name="Liu H."/>
            <person name="Dong L."/>
            <person name="Sun H."/>
            <person name="Cao Y."/>
            <person name="Gao Q."/>
            <person name="Zheng S."/>
            <person name="Li Y."/>
            <person name="Yu Y."/>
            <person name="Du H."/>
            <person name="Qi M."/>
            <person name="Li Y."/>
            <person name="Yu H."/>
            <person name="Cui Y."/>
            <person name="Wang N."/>
            <person name="Chen C."/>
            <person name="Wu H."/>
            <person name="Zhao Y."/>
            <person name="Zhang J."/>
            <person name="Li Y."/>
            <person name="Zhou W."/>
            <person name="Zhang B."/>
            <person name="Hu W."/>
            <person name="Eijk M."/>
            <person name="Tang J."/>
            <person name="Witsenboer H."/>
            <person name="Zhao S."/>
            <person name="Li Z."/>
            <person name="Zhang A."/>
            <person name="Wang D."/>
            <person name="Liang C."/>
        </authorList>
    </citation>
    <scope>NUCLEOTIDE SEQUENCE [LARGE SCALE GENOMIC DNA]</scope>
    <source>
        <strain evidence="2">cv. G1812</strain>
    </source>
</reference>
<sequence>MVPDFDNTWISSPTSAHLRTSSLQVALHPDMGTSARSRSSEPNQAGAHPLLHSLRGMCRPHPPAAGGRGDRQGEKPHRRPQRQGGGRALHGARRPRGQFHAEKMGYHDEMVLLCSQGAAEVVVWDPMTELVLAGDLLGFHPYVSSFAEIYRNVTHGSFCWTWRQRCGHQVSQRWMFT</sequence>
<dbReference type="EnsemblPlants" id="TuG1812G0500000114.01.T01">
    <property type="protein sequence ID" value="TuG1812G0500000114.01.T01"/>
    <property type="gene ID" value="TuG1812G0500000114.01"/>
</dbReference>